<sequence length="578" mass="63206">MTTHMGAHRHRHRPGTGAEEEREKRSSHPLGVDALLGMQRAAGNQATIDYVRQVQRYTGPGTPVTPTFTPGSGDELGPFTANDFTVTLTGGDESPPTLDLDKYHRSASSELSWAGDESIAISTADEAKEFYALPGVLAKANASLRAVDSPVRLVAGGYTLPNTKGQVLTVVRPAYTHRGRAPVNELTTFMRLTQHECEAVATTILGKDRLTHVVFRNPEGRAVSAPSGYQGERLPALAESLAGPRPPTTVEEAADAVQGPKPKTGPGKRYGEAVHQNKPELAASARAIGVNEHARPEPGEGLAVHTIDAPLKPDGRLDKFDYSTNADLDHTWVFHHAAVVAESLDGQDQVTLENFNRRNDEERLSETILAGVKDRFAARFPDVIAPILDKAAKAPQPNQAHAVEALSEIRVQLGAETKQAMADARDQYDHMRIRLEKSSVERWYFKIFSPGGAQSFHARNTDAVNRLTVVTTNVPEVTFETHSAEPTEEGVQVLEKIARSTRETEIQLVIEGHAKGGLIPLRRLARKRSDRVREELEKLGVAKDRIRTEHKSQSDIAKVIIYPADRPNRRVPGTDPRG</sequence>
<dbReference type="SUPFAM" id="SSF103088">
    <property type="entry name" value="OmpA-like"/>
    <property type="match status" value="1"/>
</dbReference>
<comment type="caution">
    <text evidence="2">The sequence shown here is derived from an EMBL/GenBank/DDBJ whole genome shotgun (WGS) entry which is preliminary data.</text>
</comment>
<evidence type="ECO:0000313" key="2">
    <source>
        <dbReference type="EMBL" id="MBB5802135.1"/>
    </source>
</evidence>
<dbReference type="RefSeq" id="WP_184918666.1">
    <property type="nucleotide sequence ID" value="NZ_JACHMO010000001.1"/>
</dbReference>
<keyword evidence="3" id="KW-1185">Reference proteome</keyword>
<gene>
    <name evidence="2" type="ORF">F4560_001903</name>
</gene>
<reference evidence="2 3" key="1">
    <citation type="submission" date="2020-08" db="EMBL/GenBank/DDBJ databases">
        <title>Sequencing the genomes of 1000 actinobacteria strains.</title>
        <authorList>
            <person name="Klenk H.-P."/>
        </authorList>
    </citation>
    <scope>NUCLEOTIDE SEQUENCE [LARGE SCALE GENOMIC DNA]</scope>
    <source>
        <strain evidence="2 3">DSM 45486</strain>
    </source>
</reference>
<feature type="compositionally biased region" description="Basic residues" evidence="1">
    <location>
        <begin position="1"/>
        <end position="14"/>
    </location>
</feature>
<feature type="region of interest" description="Disordered" evidence="1">
    <location>
        <begin position="240"/>
        <end position="272"/>
    </location>
</feature>
<evidence type="ECO:0000313" key="3">
    <source>
        <dbReference type="Proteomes" id="UP000552097"/>
    </source>
</evidence>
<feature type="region of interest" description="Disordered" evidence="1">
    <location>
        <begin position="1"/>
        <end position="27"/>
    </location>
</feature>
<proteinExistence type="predicted"/>
<dbReference type="EMBL" id="JACHMO010000001">
    <property type="protein sequence ID" value="MBB5802135.1"/>
    <property type="molecule type" value="Genomic_DNA"/>
</dbReference>
<name>A0A7W9LZP8_9PSEU</name>
<dbReference type="Gene3D" id="3.30.1330.60">
    <property type="entry name" value="OmpA-like domain"/>
    <property type="match status" value="1"/>
</dbReference>
<dbReference type="Proteomes" id="UP000552097">
    <property type="component" value="Unassembled WGS sequence"/>
</dbReference>
<accession>A0A7W9LZP8</accession>
<evidence type="ECO:0000256" key="1">
    <source>
        <dbReference type="SAM" id="MobiDB-lite"/>
    </source>
</evidence>
<organism evidence="2 3">
    <name type="scientific">Saccharothrix ecbatanensis</name>
    <dbReference type="NCBI Taxonomy" id="1105145"/>
    <lineage>
        <taxon>Bacteria</taxon>
        <taxon>Bacillati</taxon>
        <taxon>Actinomycetota</taxon>
        <taxon>Actinomycetes</taxon>
        <taxon>Pseudonocardiales</taxon>
        <taxon>Pseudonocardiaceae</taxon>
        <taxon>Saccharothrix</taxon>
    </lineage>
</organism>
<dbReference type="InterPro" id="IPR036737">
    <property type="entry name" value="OmpA-like_sf"/>
</dbReference>
<protein>
    <submittedName>
        <fullName evidence="2">Outer membrane protein OmpA-like peptidoglycan-associated protein</fullName>
    </submittedName>
</protein>
<dbReference type="AlphaFoldDB" id="A0A7W9LZP8"/>